<feature type="compositionally biased region" description="Gly residues" evidence="1">
    <location>
        <begin position="239"/>
        <end position="276"/>
    </location>
</feature>
<dbReference type="PRINTS" id="PR01217">
    <property type="entry name" value="PRICHEXTENSN"/>
</dbReference>
<sequence length="1178" mass="123438">MNKNPFATPAYTPQQPPLPPGPPPPQPAQPDYSAYWAAAAAAQAQQPGAASAYTAQWNASQPAQQAAAASGAAAARPADQAHLYANYGYGTNWQHQQRQQQQQAQQAYQPPPPVVQPPPPPPQAQYSPYQPQAGAYQQAYVPQATPQAVPQAIPQVPYQPTAAQPFQQPQQFFPQQQQQQHRQNRQHNAHHTSPQQFPPAKRQRFDGPNQRGPPPPQPQFQPPPPPPMQQPGGMYNQGQGQGQYNRGGGPGMNQGGRGGYGGGRGGGNMNQRGRGGSMNTNQRGGRGRGGGSYNNMGGRGGSQPNGSFRGHGSNRGFNNRDNRRGGSFANQGYSHGQHQNNYGHHQNNSSFRGRGQGYSHSNRGGRHDGGASRSDSISATSASFTSGKKEENKRTLTDFKIIGLKIPELDWSWGLSPDTATVAIKEEPTAVSIPPDTPATTQPSEGTTPAPAEGTSSGASSATVAASAAAAGPALEAAGVKDIAALLGPPPSRVRIYFHTPVSPDDAHPISSQSAGYGSSSGNARKGKRKKLEDDDGDYEEGRGAPPPPPHGSGLDASGDYEGMGRDSVAPSVAETTSEGDWLMAAIGEEDGDGDAGENLHVSEVENYLGGGDAGDFGFGYNRGHDPDDDHVMDDEDAQGSEVGPDDETFQSFNASGPNDHAAQPLVNGDGHANAPSGSQEQSQQSQPPHEGGGVPAAPQGDANQSSQDTISSTPPPNASNAPAQGGPAPPADASASAAPAEAQVSSASANDSQTPNAQAATTSASRTMPLQAMDSIASTVPDNNQGQEQTSPYASTVIENGEGAEHHSQEYEQTQPVHGPEHPYDAPSASGEDHAVAGESSTAPATAILGEKIPSANRLSVSYAGATKRLVVDAEVVPKLKVFRAEGRLEVTLSLQHDERGGLKGIAMEGCSEANTYVSLDFTEQLEKDDPTIPPFSRVQVPSEVHLILYLDKEKPLSEPRWVKTGDVQEWLRSMFGRMFWVAGDAADGWEKRIEVVDPDPAPTIWTVLESWASNSNVGQPTERQRFLRTHMTETDNILEILLRLVRGERSSFSQNNAPLAPPSVSGPLLAALSPGSAHGAQQTHVSLAVLALFRLTVEYAKRAAGDAGKTEAEERVGEIIRSLPSHLVYKSLDGIFKEWKVEKKGGGGGGSSSGGGGGGGAQQRATSAAAAAAAAA</sequence>
<dbReference type="AlphaFoldDB" id="A0A1Y2I6G2"/>
<feature type="compositionally biased region" description="Gly residues" evidence="1">
    <location>
        <begin position="609"/>
        <end position="618"/>
    </location>
</feature>
<organism evidence="2 3">
    <name type="scientific">Trametes coccinea (strain BRFM310)</name>
    <name type="common">Pycnoporus coccineus</name>
    <dbReference type="NCBI Taxonomy" id="1353009"/>
    <lineage>
        <taxon>Eukaryota</taxon>
        <taxon>Fungi</taxon>
        <taxon>Dikarya</taxon>
        <taxon>Basidiomycota</taxon>
        <taxon>Agaricomycotina</taxon>
        <taxon>Agaricomycetes</taxon>
        <taxon>Polyporales</taxon>
        <taxon>Polyporaceae</taxon>
        <taxon>Trametes</taxon>
    </lineage>
</organism>
<feature type="compositionally biased region" description="Gly residues" evidence="1">
    <location>
        <begin position="1148"/>
        <end position="1163"/>
    </location>
</feature>
<feature type="compositionally biased region" description="Low complexity" evidence="1">
    <location>
        <begin position="124"/>
        <end position="181"/>
    </location>
</feature>
<feature type="compositionally biased region" description="Pro residues" evidence="1">
    <location>
        <begin position="14"/>
        <end position="28"/>
    </location>
</feature>
<feature type="compositionally biased region" description="Low complexity" evidence="1">
    <location>
        <begin position="719"/>
        <end position="750"/>
    </location>
</feature>
<dbReference type="STRING" id="1353009.A0A1Y2I6G2"/>
<feature type="compositionally biased region" description="Polar residues" evidence="1">
    <location>
        <begin position="777"/>
        <end position="791"/>
    </location>
</feature>
<evidence type="ECO:0000256" key="1">
    <source>
        <dbReference type="SAM" id="MobiDB-lite"/>
    </source>
</evidence>
<keyword evidence="3" id="KW-1185">Reference proteome</keyword>
<feature type="region of interest" description="Disordered" evidence="1">
    <location>
        <begin position="1145"/>
        <end position="1178"/>
    </location>
</feature>
<feature type="compositionally biased region" description="Polar residues" evidence="1">
    <location>
        <begin position="438"/>
        <end position="447"/>
    </location>
</feature>
<dbReference type="OrthoDB" id="431557at2759"/>
<feature type="compositionally biased region" description="Polar residues" evidence="1">
    <location>
        <begin position="751"/>
        <end position="769"/>
    </location>
</feature>
<feature type="region of interest" description="Disordered" evidence="1">
    <location>
        <begin position="91"/>
        <end position="395"/>
    </location>
</feature>
<feature type="region of interest" description="Disordered" evidence="1">
    <location>
        <begin position="804"/>
        <end position="837"/>
    </location>
</feature>
<evidence type="ECO:0000313" key="2">
    <source>
        <dbReference type="EMBL" id="OSC96726.1"/>
    </source>
</evidence>
<protein>
    <submittedName>
        <fullName evidence="2">Uncharacterized protein</fullName>
    </submittedName>
</protein>
<feature type="compositionally biased region" description="Low complexity" evidence="1">
    <location>
        <begin position="1"/>
        <end position="13"/>
    </location>
</feature>
<accession>A0A1Y2I6G2</accession>
<feature type="compositionally biased region" description="Low complexity" evidence="1">
    <location>
        <begin position="1164"/>
        <end position="1178"/>
    </location>
</feature>
<feature type="compositionally biased region" description="Low complexity" evidence="1">
    <location>
        <begin position="371"/>
        <end position="386"/>
    </location>
</feature>
<feature type="compositionally biased region" description="Pro residues" evidence="1">
    <location>
        <begin position="211"/>
        <end position="229"/>
    </location>
</feature>
<dbReference type="EMBL" id="KZ084168">
    <property type="protein sequence ID" value="OSC96726.1"/>
    <property type="molecule type" value="Genomic_DNA"/>
</dbReference>
<feature type="compositionally biased region" description="Low complexity" evidence="1">
    <location>
        <begin position="511"/>
        <end position="522"/>
    </location>
</feature>
<reference evidence="2 3" key="1">
    <citation type="journal article" date="2015" name="Biotechnol. Biofuels">
        <title>Enhanced degradation of softwood versus hardwood by the white-rot fungus Pycnoporus coccineus.</title>
        <authorList>
            <person name="Couturier M."/>
            <person name="Navarro D."/>
            <person name="Chevret D."/>
            <person name="Henrissat B."/>
            <person name="Piumi F."/>
            <person name="Ruiz-Duenas F.J."/>
            <person name="Martinez A.T."/>
            <person name="Grigoriev I.V."/>
            <person name="Riley R."/>
            <person name="Lipzen A."/>
            <person name="Berrin J.G."/>
            <person name="Master E.R."/>
            <person name="Rosso M.N."/>
        </authorList>
    </citation>
    <scope>NUCLEOTIDE SEQUENCE [LARGE SCALE GENOMIC DNA]</scope>
    <source>
        <strain evidence="2 3">BRFM310</strain>
    </source>
</reference>
<feature type="compositionally biased region" description="Polar residues" evidence="1">
    <location>
        <begin position="702"/>
        <end position="711"/>
    </location>
</feature>
<feature type="region of interest" description="Disordered" evidence="1">
    <location>
        <begin position="1"/>
        <end position="34"/>
    </location>
</feature>
<feature type="compositionally biased region" description="Pro residues" evidence="1">
    <location>
        <begin position="109"/>
        <end position="123"/>
    </location>
</feature>
<feature type="compositionally biased region" description="Low complexity" evidence="1">
    <location>
        <begin position="334"/>
        <end position="350"/>
    </location>
</feature>
<feature type="compositionally biased region" description="Low complexity" evidence="1">
    <location>
        <begin position="676"/>
        <end position="690"/>
    </location>
</feature>
<feature type="compositionally biased region" description="Low complexity" evidence="1">
    <location>
        <begin position="96"/>
        <end position="108"/>
    </location>
</feature>
<name>A0A1Y2I6G2_TRAC3</name>
<dbReference type="PANTHER" id="PTHR48125:SF10">
    <property type="entry name" value="OS12G0136300 PROTEIN"/>
    <property type="match status" value="1"/>
</dbReference>
<feature type="region of interest" description="Disordered" evidence="1">
    <location>
        <begin position="426"/>
        <end position="472"/>
    </location>
</feature>
<feature type="region of interest" description="Disordered" evidence="1">
    <location>
        <begin position="498"/>
        <end position="791"/>
    </location>
</feature>
<feature type="compositionally biased region" description="Gly residues" evidence="1">
    <location>
        <begin position="287"/>
        <end position="303"/>
    </location>
</feature>
<dbReference type="PANTHER" id="PTHR48125">
    <property type="entry name" value="LP07818P1"/>
    <property type="match status" value="1"/>
</dbReference>
<evidence type="ECO:0000313" key="3">
    <source>
        <dbReference type="Proteomes" id="UP000193067"/>
    </source>
</evidence>
<feature type="compositionally biased region" description="Acidic residues" evidence="1">
    <location>
        <begin position="631"/>
        <end position="649"/>
    </location>
</feature>
<feature type="compositionally biased region" description="Low complexity" evidence="1">
    <location>
        <begin position="450"/>
        <end position="472"/>
    </location>
</feature>
<gene>
    <name evidence="2" type="ORF">PYCCODRAFT_1481787</name>
</gene>
<proteinExistence type="predicted"/>
<dbReference type="Proteomes" id="UP000193067">
    <property type="component" value="Unassembled WGS sequence"/>
</dbReference>